<evidence type="ECO:0000256" key="2">
    <source>
        <dbReference type="ARBA" id="ARBA00022552"/>
    </source>
</evidence>
<dbReference type="Gene3D" id="1.10.150.170">
    <property type="entry name" value="Putative methyltransferase TM0872, insert domain"/>
    <property type="match status" value="1"/>
</dbReference>
<dbReference type="Gene3D" id="3.40.50.150">
    <property type="entry name" value="Vaccinia Virus protein VP39"/>
    <property type="match status" value="1"/>
</dbReference>
<evidence type="ECO:0000256" key="6">
    <source>
        <dbReference type="HAMAP-Rule" id="MF_01007"/>
    </source>
</evidence>
<dbReference type="EMBL" id="NEVQ01000004">
    <property type="protein sequence ID" value="OZI64328.1"/>
    <property type="molecule type" value="Genomic_DNA"/>
</dbReference>
<feature type="binding site" evidence="6">
    <location>
        <position position="126"/>
    </location>
    <ligand>
        <name>S-adenosyl-L-methionine</name>
        <dbReference type="ChEBI" id="CHEBI:59789"/>
    </ligand>
</feature>
<dbReference type="RefSeq" id="WP_094819918.1">
    <property type="nucleotide sequence ID" value="NZ_NEVO01000003.1"/>
</dbReference>
<comment type="caution">
    <text evidence="8">The sequence shown here is derived from an EMBL/GenBank/DDBJ whole genome shotgun (WGS) entry which is preliminary data.</text>
</comment>
<keyword evidence="6" id="KW-0963">Cytoplasm</keyword>
<keyword evidence="2 6" id="KW-0698">rRNA processing</keyword>
<feature type="binding site" evidence="6">
    <location>
        <position position="79"/>
    </location>
    <ligand>
        <name>S-adenosyl-L-methionine</name>
        <dbReference type="ChEBI" id="CHEBI:59789"/>
    </ligand>
</feature>
<dbReference type="SUPFAM" id="SSF81799">
    <property type="entry name" value="Putative methyltransferase TM0872, insert domain"/>
    <property type="match status" value="1"/>
</dbReference>
<comment type="subcellular location">
    <subcellularLocation>
        <location evidence="6">Cytoplasm</location>
    </subcellularLocation>
</comment>
<accession>A0A261UR07</accession>
<dbReference type="GO" id="GO:0070475">
    <property type="term" value="P:rRNA base methylation"/>
    <property type="evidence" value="ECO:0007669"/>
    <property type="project" value="UniProtKB-UniRule"/>
</dbReference>
<proteinExistence type="inferred from homology"/>
<keyword evidence="4 6" id="KW-0808">Transferase</keyword>
<dbReference type="NCBIfam" id="TIGR00006">
    <property type="entry name" value="16S rRNA (cytosine(1402)-N(4))-methyltransferase RsmH"/>
    <property type="match status" value="1"/>
</dbReference>
<dbReference type="HAMAP" id="MF_01007">
    <property type="entry name" value="16SrRNA_methyltr_H"/>
    <property type="match status" value="1"/>
</dbReference>
<dbReference type="InterPro" id="IPR002903">
    <property type="entry name" value="RsmH"/>
</dbReference>
<comment type="similarity">
    <text evidence="1 6">Belongs to the methyltransferase superfamily. RsmH family.</text>
</comment>
<dbReference type="GO" id="GO:0071424">
    <property type="term" value="F:rRNA (cytosine-N4-)-methyltransferase activity"/>
    <property type="evidence" value="ECO:0007669"/>
    <property type="project" value="UniProtKB-UniRule"/>
</dbReference>
<feature type="binding site" evidence="6">
    <location>
        <position position="105"/>
    </location>
    <ligand>
        <name>S-adenosyl-L-methionine</name>
        <dbReference type="ChEBI" id="CHEBI:59789"/>
    </ligand>
</feature>
<name>A0A261UR07_9BORD</name>
<evidence type="ECO:0000256" key="4">
    <source>
        <dbReference type="ARBA" id="ARBA00022679"/>
    </source>
</evidence>
<evidence type="ECO:0000256" key="7">
    <source>
        <dbReference type="SAM" id="MobiDB-lite"/>
    </source>
</evidence>
<protein>
    <recommendedName>
        <fullName evidence="6">Ribosomal RNA small subunit methyltransferase H</fullName>
        <ecNumber evidence="6">2.1.1.199</ecNumber>
    </recommendedName>
    <alternativeName>
        <fullName evidence="6">16S rRNA m(4)C1402 methyltransferase</fullName>
    </alternativeName>
    <alternativeName>
        <fullName evidence="6">rRNA (cytosine-N(4)-)-methyltransferase RsmH</fullName>
    </alternativeName>
</protein>
<evidence type="ECO:0000313" key="9">
    <source>
        <dbReference type="Proteomes" id="UP000216885"/>
    </source>
</evidence>
<gene>
    <name evidence="6" type="primary">rsmH</name>
    <name evidence="8" type="ORF">CAL20_04610</name>
</gene>
<dbReference type="GO" id="GO:0005737">
    <property type="term" value="C:cytoplasm"/>
    <property type="evidence" value="ECO:0007669"/>
    <property type="project" value="UniProtKB-SubCell"/>
</dbReference>
<sequence length="366" mass="39546">MEFEHRPVLLAPTVDALLQADFGGKGASRSGQADDAQAEARAHARVQRGVFVDGTFGRGGHSSELLSRLGPEARLVVFDKDPQAIAVATELAARDRRVTVVHDGFATMREALAGLGIEHIDGVMLDLGVSSPQLDDAGRGFSFMREGPLDMRMDTTRGPTVADWLADASVDEMREVIADYGEERFAFQVAKAIAARRATRPLRTTLELAECVASAVRTREKGQHPATRTFQALRIYINRELEELARALASALELLAPGGRLAVISFHSLEDRMVKQCIAAAAKPAVAHARLPLRESELPQPLVRSLGRVLASDDEIAGNARSRSAVLRVAERTDTPLDADAATFVPAMRVPGESPAAKRGAKRRPR</sequence>
<feature type="binding site" evidence="6">
    <location>
        <begin position="59"/>
        <end position="61"/>
    </location>
    <ligand>
        <name>S-adenosyl-L-methionine</name>
        <dbReference type="ChEBI" id="CHEBI:59789"/>
    </ligand>
</feature>
<dbReference type="EC" id="2.1.1.199" evidence="6"/>
<evidence type="ECO:0000256" key="3">
    <source>
        <dbReference type="ARBA" id="ARBA00022603"/>
    </source>
</evidence>
<dbReference type="Proteomes" id="UP000216885">
    <property type="component" value="Unassembled WGS sequence"/>
</dbReference>
<dbReference type="PANTHER" id="PTHR11265:SF0">
    <property type="entry name" value="12S RRNA N4-METHYLCYTIDINE METHYLTRANSFERASE"/>
    <property type="match status" value="1"/>
</dbReference>
<keyword evidence="5 6" id="KW-0949">S-adenosyl-L-methionine</keyword>
<dbReference type="SUPFAM" id="SSF53335">
    <property type="entry name" value="S-adenosyl-L-methionine-dependent methyltransferases"/>
    <property type="match status" value="1"/>
</dbReference>
<keyword evidence="3 6" id="KW-0489">Methyltransferase</keyword>
<feature type="region of interest" description="Disordered" evidence="7">
    <location>
        <begin position="340"/>
        <end position="366"/>
    </location>
</feature>
<evidence type="ECO:0000256" key="1">
    <source>
        <dbReference type="ARBA" id="ARBA00010396"/>
    </source>
</evidence>
<feature type="binding site" evidence="6">
    <location>
        <position position="133"/>
    </location>
    <ligand>
        <name>S-adenosyl-L-methionine</name>
        <dbReference type="ChEBI" id="CHEBI:59789"/>
    </ligand>
</feature>
<dbReference type="Pfam" id="PF01795">
    <property type="entry name" value="Methyltransf_5"/>
    <property type="match status" value="1"/>
</dbReference>
<dbReference type="PANTHER" id="PTHR11265">
    <property type="entry name" value="S-ADENOSYL-METHYLTRANSFERASE MRAW"/>
    <property type="match status" value="1"/>
</dbReference>
<dbReference type="InterPro" id="IPR023397">
    <property type="entry name" value="SAM-dep_MeTrfase_MraW_recog"/>
</dbReference>
<evidence type="ECO:0000313" key="8">
    <source>
        <dbReference type="EMBL" id="OZI64328.1"/>
    </source>
</evidence>
<comment type="catalytic activity">
    <reaction evidence="6">
        <text>cytidine(1402) in 16S rRNA + S-adenosyl-L-methionine = N(4)-methylcytidine(1402) in 16S rRNA + S-adenosyl-L-homocysteine + H(+)</text>
        <dbReference type="Rhea" id="RHEA:42928"/>
        <dbReference type="Rhea" id="RHEA-COMP:10286"/>
        <dbReference type="Rhea" id="RHEA-COMP:10287"/>
        <dbReference type="ChEBI" id="CHEBI:15378"/>
        <dbReference type="ChEBI" id="CHEBI:57856"/>
        <dbReference type="ChEBI" id="CHEBI:59789"/>
        <dbReference type="ChEBI" id="CHEBI:74506"/>
        <dbReference type="ChEBI" id="CHEBI:82748"/>
        <dbReference type="EC" id="2.1.1.199"/>
    </reaction>
</comment>
<evidence type="ECO:0000256" key="5">
    <source>
        <dbReference type="ARBA" id="ARBA00022691"/>
    </source>
</evidence>
<dbReference type="InterPro" id="IPR029063">
    <property type="entry name" value="SAM-dependent_MTases_sf"/>
</dbReference>
<keyword evidence="9" id="KW-1185">Reference proteome</keyword>
<dbReference type="OrthoDB" id="9806637at2"/>
<dbReference type="PIRSF" id="PIRSF004486">
    <property type="entry name" value="MraW"/>
    <property type="match status" value="1"/>
</dbReference>
<comment type="function">
    <text evidence="6">Specifically methylates the N4 position of cytidine in position 1402 (C1402) of 16S rRNA.</text>
</comment>
<dbReference type="AlphaFoldDB" id="A0A261UR07"/>
<organism evidence="8 9">
    <name type="scientific">Bordetella genomosp. 4</name>
    <dbReference type="NCBI Taxonomy" id="463044"/>
    <lineage>
        <taxon>Bacteria</taxon>
        <taxon>Pseudomonadati</taxon>
        <taxon>Pseudomonadota</taxon>
        <taxon>Betaproteobacteria</taxon>
        <taxon>Burkholderiales</taxon>
        <taxon>Alcaligenaceae</taxon>
        <taxon>Bordetella</taxon>
    </lineage>
</organism>
<reference evidence="8 9" key="1">
    <citation type="submission" date="2017-05" db="EMBL/GenBank/DDBJ databases">
        <title>Complete and WGS of Bordetella genogroups.</title>
        <authorList>
            <person name="Spilker T."/>
            <person name="LiPuma J."/>
        </authorList>
    </citation>
    <scope>NUCLEOTIDE SEQUENCE [LARGE SCALE GENOMIC DNA]</scope>
    <source>
        <strain evidence="8 9">AU9919</strain>
    </source>
</reference>